<keyword evidence="5" id="KW-1133">Transmembrane helix</keyword>
<organism evidence="7 8">
    <name type="scientific">Mya arenaria</name>
    <name type="common">Soft-shell clam</name>
    <dbReference type="NCBI Taxonomy" id="6604"/>
    <lineage>
        <taxon>Eukaryota</taxon>
        <taxon>Metazoa</taxon>
        <taxon>Spiralia</taxon>
        <taxon>Lophotrochozoa</taxon>
        <taxon>Mollusca</taxon>
        <taxon>Bivalvia</taxon>
        <taxon>Autobranchia</taxon>
        <taxon>Heteroconchia</taxon>
        <taxon>Euheterodonta</taxon>
        <taxon>Imparidentia</taxon>
        <taxon>Neoheterodontei</taxon>
        <taxon>Myida</taxon>
        <taxon>Myoidea</taxon>
        <taxon>Myidae</taxon>
        <taxon>Mya</taxon>
    </lineage>
</organism>
<evidence type="ECO:0000256" key="5">
    <source>
        <dbReference type="ARBA" id="ARBA00022989"/>
    </source>
</evidence>
<comment type="subcellular location">
    <subcellularLocation>
        <location evidence="1">Membrane</location>
        <topology evidence="1">Multi-pass membrane protein</topology>
    </subcellularLocation>
</comment>
<proteinExistence type="inferred from homology"/>
<keyword evidence="6" id="KW-0472">Membrane</keyword>
<evidence type="ECO:0000256" key="2">
    <source>
        <dbReference type="ARBA" id="ARBA00010694"/>
    </source>
</evidence>
<reference evidence="7" key="1">
    <citation type="submission" date="2022-11" db="EMBL/GenBank/DDBJ databases">
        <title>Centuries of genome instability and evolution in soft-shell clam transmissible cancer (bioRxiv).</title>
        <authorList>
            <person name="Hart S.F.M."/>
            <person name="Yonemitsu M.A."/>
            <person name="Giersch R.M."/>
            <person name="Beal B.F."/>
            <person name="Arriagada G."/>
            <person name="Davis B.W."/>
            <person name="Ostrander E.A."/>
            <person name="Goff S.P."/>
            <person name="Metzger M.J."/>
        </authorList>
    </citation>
    <scope>NUCLEOTIDE SEQUENCE</scope>
    <source>
        <strain evidence="7">MELC-2E11</strain>
        <tissue evidence="7">Siphon/mantle</tissue>
    </source>
</reference>
<dbReference type="InterPro" id="IPR013657">
    <property type="entry name" value="SCL35B1-4/HUT1"/>
</dbReference>
<name>A0ABY7FWE8_MYAAR</name>
<keyword evidence="4" id="KW-0812">Transmembrane</keyword>
<evidence type="ECO:0000256" key="3">
    <source>
        <dbReference type="ARBA" id="ARBA00022448"/>
    </source>
</evidence>
<dbReference type="Proteomes" id="UP001164746">
    <property type="component" value="Chromosome 14"/>
</dbReference>
<gene>
    <name evidence="7" type="ORF">MAR_011183</name>
</gene>
<keyword evidence="8" id="KW-1185">Reference proteome</keyword>
<evidence type="ECO:0000313" key="7">
    <source>
        <dbReference type="EMBL" id="WAR25479.1"/>
    </source>
</evidence>
<protein>
    <submittedName>
        <fullName evidence="7">S35B4-like protein</fullName>
    </submittedName>
</protein>
<evidence type="ECO:0000256" key="4">
    <source>
        <dbReference type="ARBA" id="ARBA00022692"/>
    </source>
</evidence>
<comment type="similarity">
    <text evidence="2">Belongs to the nucleotide-sugar transporter family. SLC35B subfamily.</text>
</comment>
<sequence length="154" mass="17453">MASLTLGVIIAHKRCSYDCVLITVLYCRCSYDDVLITFLYCKCSYACVLITVLYCRCSYDCVLITVLYCRCSYDDVLITVLYCRCSYDGVSMMVFSLFMTARMGLFQESVYSKHGKHPNESLFFNHALPLPGFLLVAPNIYSAAIGFNQSDTYV</sequence>
<evidence type="ECO:0000256" key="1">
    <source>
        <dbReference type="ARBA" id="ARBA00004141"/>
    </source>
</evidence>
<keyword evidence="3" id="KW-0813">Transport</keyword>
<dbReference type="Pfam" id="PF08449">
    <property type="entry name" value="UAA"/>
    <property type="match status" value="1"/>
</dbReference>
<evidence type="ECO:0000313" key="8">
    <source>
        <dbReference type="Proteomes" id="UP001164746"/>
    </source>
</evidence>
<dbReference type="EMBL" id="CP111025">
    <property type="protein sequence ID" value="WAR25479.1"/>
    <property type="molecule type" value="Genomic_DNA"/>
</dbReference>
<evidence type="ECO:0000256" key="6">
    <source>
        <dbReference type="ARBA" id="ARBA00023136"/>
    </source>
</evidence>
<accession>A0ABY7FWE8</accession>